<dbReference type="CDD" id="cd00118">
    <property type="entry name" value="LysM"/>
    <property type="match status" value="3"/>
</dbReference>
<dbReference type="InterPro" id="IPR036779">
    <property type="entry name" value="LysM_dom_sf"/>
</dbReference>
<sequence>MPVAQGTFFIYTVRPGDTLYSIAQRLGSDVQRIEQLNALYPPFTDPGLIFPGQDFIVPYLYNPANQVFYFIKPGDTLYEIATRFGSNIQQILRLNPQISNPDVIYSNTPVELPVRIYVVSSGDSLASIAVQFGLSIQQIIEVNRRRPGFSPDVLYPGYGLIIPVKS</sequence>
<dbReference type="RefSeq" id="WP_132372719.1">
    <property type="nucleotide sequence ID" value="NZ_SMAN01000022.1"/>
</dbReference>
<dbReference type="AlphaFoldDB" id="A0A4V2V0V3"/>
<evidence type="ECO:0000313" key="3">
    <source>
        <dbReference type="Proteomes" id="UP000294650"/>
    </source>
</evidence>
<dbReference type="OrthoDB" id="308800at2"/>
<accession>A0A4V2V0V3</accession>
<dbReference type="GO" id="GO:0008932">
    <property type="term" value="F:lytic endotransglycosylase activity"/>
    <property type="evidence" value="ECO:0007669"/>
    <property type="project" value="TreeGrafter"/>
</dbReference>
<dbReference type="InterPro" id="IPR018392">
    <property type="entry name" value="LysM"/>
</dbReference>
<name>A0A4V2V0V3_9BACI</name>
<feature type="domain" description="LysM" evidence="1">
    <location>
        <begin position="9"/>
        <end position="57"/>
    </location>
</feature>
<dbReference type="SUPFAM" id="SSF54106">
    <property type="entry name" value="LysM domain"/>
    <property type="match status" value="3"/>
</dbReference>
<comment type="caution">
    <text evidence="2">The sequence shown here is derived from an EMBL/GenBank/DDBJ whole genome shotgun (WGS) entry which is preliminary data.</text>
</comment>
<dbReference type="SMART" id="SM00257">
    <property type="entry name" value="LysM"/>
    <property type="match status" value="3"/>
</dbReference>
<reference evidence="2 3" key="1">
    <citation type="submission" date="2019-03" db="EMBL/GenBank/DDBJ databases">
        <title>Genomic Encyclopedia of Type Strains, Phase IV (KMG-IV): sequencing the most valuable type-strain genomes for metagenomic binning, comparative biology and taxonomic classification.</title>
        <authorList>
            <person name="Goeker M."/>
        </authorList>
    </citation>
    <scope>NUCLEOTIDE SEQUENCE [LARGE SCALE GENOMIC DNA]</scope>
    <source>
        <strain evidence="2 3">DSM 25894</strain>
    </source>
</reference>
<proteinExistence type="predicted"/>
<gene>
    <name evidence="2" type="ORF">EDD68_12250</name>
</gene>
<feature type="domain" description="LysM" evidence="1">
    <location>
        <begin position="67"/>
        <end position="112"/>
    </location>
</feature>
<dbReference type="PANTHER" id="PTHR33734:SF22">
    <property type="entry name" value="MEMBRANE-BOUND LYTIC MUREIN TRANSGLYCOSYLASE D"/>
    <property type="match status" value="1"/>
</dbReference>
<dbReference type="Gene3D" id="3.10.350.10">
    <property type="entry name" value="LysM domain"/>
    <property type="match status" value="3"/>
</dbReference>
<dbReference type="EMBL" id="SMAN01000022">
    <property type="protein sequence ID" value="TCT18287.1"/>
    <property type="molecule type" value="Genomic_DNA"/>
</dbReference>
<keyword evidence="3" id="KW-1185">Reference proteome</keyword>
<dbReference type="PROSITE" id="PS51782">
    <property type="entry name" value="LYSM"/>
    <property type="match status" value="3"/>
</dbReference>
<evidence type="ECO:0000259" key="1">
    <source>
        <dbReference type="PROSITE" id="PS51782"/>
    </source>
</evidence>
<feature type="domain" description="LysM" evidence="1">
    <location>
        <begin position="115"/>
        <end position="162"/>
    </location>
</feature>
<evidence type="ECO:0000313" key="2">
    <source>
        <dbReference type="EMBL" id="TCT18287.1"/>
    </source>
</evidence>
<dbReference type="Pfam" id="PF01476">
    <property type="entry name" value="LysM"/>
    <property type="match status" value="3"/>
</dbReference>
<dbReference type="Proteomes" id="UP000294650">
    <property type="component" value="Unassembled WGS sequence"/>
</dbReference>
<organism evidence="2 3">
    <name type="scientific">Melghiribacillus thermohalophilus</name>
    <dbReference type="NCBI Taxonomy" id="1324956"/>
    <lineage>
        <taxon>Bacteria</taxon>
        <taxon>Bacillati</taxon>
        <taxon>Bacillota</taxon>
        <taxon>Bacilli</taxon>
        <taxon>Bacillales</taxon>
        <taxon>Bacillaceae</taxon>
        <taxon>Melghiribacillus</taxon>
    </lineage>
</organism>
<dbReference type="PANTHER" id="PTHR33734">
    <property type="entry name" value="LYSM DOMAIN-CONTAINING GPI-ANCHORED PROTEIN 2"/>
    <property type="match status" value="1"/>
</dbReference>
<protein>
    <submittedName>
        <fullName evidence="2">LysM domain-containing protein</fullName>
    </submittedName>
</protein>